<dbReference type="PANTHER" id="PTHR43039">
    <property type="entry name" value="ESTERASE-RELATED"/>
    <property type="match status" value="1"/>
</dbReference>
<evidence type="ECO:0000256" key="2">
    <source>
        <dbReference type="ARBA" id="ARBA00008645"/>
    </source>
</evidence>
<evidence type="ECO:0000256" key="4">
    <source>
        <dbReference type="SAM" id="Coils"/>
    </source>
</evidence>
<dbReference type="Gene3D" id="1.10.287.130">
    <property type="match status" value="1"/>
</dbReference>
<protein>
    <recommendedName>
        <fullName evidence="3">histidine kinase</fullName>
        <ecNumber evidence="3">2.7.13.3</ecNumber>
    </recommendedName>
</protein>
<comment type="similarity">
    <text evidence="2">Belongs to the AB hydrolase superfamily.</text>
</comment>
<accession>A0ABS9W777</accession>
<dbReference type="Gene3D" id="3.30.450.20">
    <property type="entry name" value="PAS domain"/>
    <property type="match status" value="1"/>
</dbReference>
<evidence type="ECO:0000259" key="5">
    <source>
        <dbReference type="PROSITE" id="PS50109"/>
    </source>
</evidence>
<reference evidence="6 7" key="1">
    <citation type="submission" date="2022-03" db="EMBL/GenBank/DDBJ databases">
        <title>Complete genome analysis of Roseomonas KG 17.1 : a prolific producer of plant growth promoters.</title>
        <authorList>
            <person name="Saadouli I."/>
            <person name="Najjari A."/>
            <person name="Mosbah A."/>
            <person name="Ouzari H.I."/>
        </authorList>
    </citation>
    <scope>NUCLEOTIDE SEQUENCE [LARGE SCALE GENOMIC DNA]</scope>
    <source>
        <strain evidence="6 7">KG17-1</strain>
    </source>
</reference>
<keyword evidence="7" id="KW-1185">Reference proteome</keyword>
<name>A0ABS9W777_9PROT</name>
<dbReference type="EMBL" id="JALBUU010000028">
    <property type="protein sequence ID" value="MCI0755066.1"/>
    <property type="molecule type" value="Genomic_DNA"/>
</dbReference>
<dbReference type="SUPFAM" id="SSF53474">
    <property type="entry name" value="alpha/beta-Hydrolases"/>
    <property type="match status" value="1"/>
</dbReference>
<dbReference type="CDD" id="cd00082">
    <property type="entry name" value="HisKA"/>
    <property type="match status" value="1"/>
</dbReference>
<keyword evidence="4" id="KW-0175">Coiled coil</keyword>
<dbReference type="InterPro" id="IPR005467">
    <property type="entry name" value="His_kinase_dom"/>
</dbReference>
<feature type="domain" description="Histidine kinase" evidence="5">
    <location>
        <begin position="451"/>
        <end position="664"/>
    </location>
</feature>
<feature type="coiled-coil region" evidence="4">
    <location>
        <begin position="407"/>
        <end position="444"/>
    </location>
</feature>
<evidence type="ECO:0000256" key="3">
    <source>
        <dbReference type="ARBA" id="ARBA00012438"/>
    </source>
</evidence>
<dbReference type="GO" id="GO:0016787">
    <property type="term" value="F:hydrolase activity"/>
    <property type="evidence" value="ECO:0007669"/>
    <property type="project" value="UniProtKB-KW"/>
</dbReference>
<comment type="caution">
    <text evidence="6">The sequence shown here is derived from an EMBL/GenBank/DDBJ whole genome shotgun (WGS) entry which is preliminary data.</text>
</comment>
<dbReference type="InterPro" id="IPR036097">
    <property type="entry name" value="HisK_dim/P_sf"/>
</dbReference>
<evidence type="ECO:0000313" key="7">
    <source>
        <dbReference type="Proteomes" id="UP001201985"/>
    </source>
</evidence>
<dbReference type="InterPro" id="IPR003661">
    <property type="entry name" value="HisK_dim/P_dom"/>
</dbReference>
<dbReference type="Pfam" id="PF12697">
    <property type="entry name" value="Abhydrolase_6"/>
    <property type="match status" value="1"/>
</dbReference>
<dbReference type="SUPFAM" id="SSF55874">
    <property type="entry name" value="ATPase domain of HSP90 chaperone/DNA topoisomerase II/histidine kinase"/>
    <property type="match status" value="1"/>
</dbReference>
<comment type="catalytic activity">
    <reaction evidence="1">
        <text>ATP + protein L-histidine = ADP + protein N-phospho-L-histidine.</text>
        <dbReference type="EC" id="2.7.13.3"/>
    </reaction>
</comment>
<dbReference type="SUPFAM" id="SSF55785">
    <property type="entry name" value="PYP-like sensor domain (PAS domain)"/>
    <property type="match status" value="1"/>
</dbReference>
<dbReference type="SMART" id="SM00388">
    <property type="entry name" value="HisKA"/>
    <property type="match status" value="1"/>
</dbReference>
<dbReference type="InterPro" id="IPR035965">
    <property type="entry name" value="PAS-like_dom_sf"/>
</dbReference>
<dbReference type="RefSeq" id="WP_241793287.1">
    <property type="nucleotide sequence ID" value="NZ_JALBUU010000028.1"/>
</dbReference>
<evidence type="ECO:0000313" key="6">
    <source>
        <dbReference type="EMBL" id="MCI0755066.1"/>
    </source>
</evidence>
<proteinExistence type="inferred from homology"/>
<dbReference type="InterPro" id="IPR029058">
    <property type="entry name" value="AB_hydrolase_fold"/>
</dbReference>
<dbReference type="Proteomes" id="UP001201985">
    <property type="component" value="Unassembled WGS sequence"/>
</dbReference>
<dbReference type="PROSITE" id="PS50109">
    <property type="entry name" value="HIS_KIN"/>
    <property type="match status" value="1"/>
</dbReference>
<gene>
    <name evidence="6" type="ORF">MON41_15200</name>
</gene>
<dbReference type="InterPro" id="IPR036890">
    <property type="entry name" value="HATPase_C_sf"/>
</dbReference>
<dbReference type="SUPFAM" id="SSF47384">
    <property type="entry name" value="Homodimeric domain of signal transducing histidine kinase"/>
    <property type="match status" value="1"/>
</dbReference>
<dbReference type="InterPro" id="IPR000073">
    <property type="entry name" value="AB_hydrolase_1"/>
</dbReference>
<organism evidence="6 7">
    <name type="scientific">Teichococcus vastitatis</name>
    <dbReference type="NCBI Taxonomy" id="2307076"/>
    <lineage>
        <taxon>Bacteria</taxon>
        <taxon>Pseudomonadati</taxon>
        <taxon>Pseudomonadota</taxon>
        <taxon>Alphaproteobacteria</taxon>
        <taxon>Acetobacterales</taxon>
        <taxon>Roseomonadaceae</taxon>
        <taxon>Roseomonas</taxon>
    </lineage>
</organism>
<dbReference type="EC" id="2.7.13.3" evidence="3"/>
<dbReference type="Gene3D" id="3.40.50.1820">
    <property type="entry name" value="alpha/beta hydrolase"/>
    <property type="match status" value="1"/>
</dbReference>
<evidence type="ECO:0000256" key="1">
    <source>
        <dbReference type="ARBA" id="ARBA00000085"/>
    </source>
</evidence>
<keyword evidence="6" id="KW-0378">Hydrolase</keyword>
<dbReference type="Pfam" id="PF00512">
    <property type="entry name" value="HisKA"/>
    <property type="match status" value="1"/>
</dbReference>
<sequence>MSQLDALARHNVRFAGAGSVTLVFGHGYGCDQSVWRFVSPAFEAGFRTAVFDYVGAGGSRCSFNAGRYGELEGYAEDLLEVCRACGPGPVVFIGHSVSAMIGVLAAKREPERFLRLILVAPSACYLNDAHYVGGFTEDDIDALLDLLDTDRQGWAATMAATIMGHPERPDLARELAASFCRMDPAVARHFARVTFTSDNRADLPQMQTRTLVLQCSQDAIVPEAAGEYVHRHLPRSEWVRLATTGHCPHLSAPDEVVVAIRAFLADLHPATAGAGAGAGAGSVVRGPLRVSQDSADEIYEQAPCGYLSFLIDGGTVVRINATFAQWIGGPASGVVGSWRFQDLLTTASRIVYETRMVPLLRIQGRTDAAAMEITRADGRGMPLLVSAAVKADASGRPSLVRVTALDATAYRRQAEELVRARNRAERAEAAARQAQAAAEAADAGKTRFLAAMNHEFRTPISIISGFSELLLERPGRGVTEDARQSYLADIRAAADHLLELLEDATRYSKLDAAVHGQGRRRSGLHALLKAGLRLAGPSLKKAGMNTVVAAEPDHAALVKDPGSVAEAIACVLRELARRASSGSTTQIRSRHESGYAFIDMHCGALQSSLGPPQDPLQAAGLHSRGLHGAGLGMAVAERVLRLQGGRLQSREFPGGACLSIRLPA</sequence>